<dbReference type="AlphaFoldDB" id="A0A1U7Z914"/>
<dbReference type="RefSeq" id="XP_010248996.1">
    <property type="nucleotide sequence ID" value="XM_010250694.2"/>
</dbReference>
<gene>
    <name evidence="2" type="primary">LOC104591706</name>
</gene>
<dbReference type="OrthoDB" id="2395010at2759"/>
<dbReference type="PANTHER" id="PTHR31366">
    <property type="entry name" value="UPF0739 PROTEIN C1ORF74"/>
    <property type="match status" value="1"/>
</dbReference>
<proteinExistence type="predicted"/>
<evidence type="ECO:0000313" key="1">
    <source>
        <dbReference type="Proteomes" id="UP000189703"/>
    </source>
</evidence>
<keyword evidence="1" id="KW-1185">Reference proteome</keyword>
<name>A0A1U7Z914_NELNU</name>
<protein>
    <submittedName>
        <fullName evidence="2">Uncharacterized protein LOC104591706 isoform X2</fullName>
    </submittedName>
</protein>
<dbReference type="PANTHER" id="PTHR31366:SF2">
    <property type="entry name" value="UPF0739 PROTEIN C1ORF74"/>
    <property type="match status" value="1"/>
</dbReference>
<reference evidence="2" key="1">
    <citation type="submission" date="2025-08" db="UniProtKB">
        <authorList>
            <consortium name="RefSeq"/>
        </authorList>
    </citation>
    <scope>IDENTIFICATION</scope>
</reference>
<sequence length="287" mass="32349">MEVAELQEALRVLDSSVSRIKWRLRAATKRRLEIDILALCTGLRPVVMVDYGGKMPELQDRLCTVLELSQKRICSICGIKLKVRDKNSLCRPSTGSSKGEFLLKMMLPGEQNSITTQFMLIQRFFASVFPVDGMGKELMHCKGTDHGDDKNSQTSDLISSQSSLFDLSGCIRNSQVTLPTLNGWLLGYPVVYLFGKEQIADAIYNLSTKSLHLFKILICRNGVSRKGPRQEELMSFSVPYDLSMGGKNEPWAEEFLASMMTKWERCKQAWGNLQMEVSECYPQAVVL</sequence>
<dbReference type="GeneID" id="104591706"/>
<accession>A0A1U7Z914</accession>
<dbReference type="InterPro" id="IPR027850">
    <property type="entry name" value="DUF4504"/>
</dbReference>
<dbReference type="Proteomes" id="UP000189703">
    <property type="component" value="Unplaced"/>
</dbReference>
<evidence type="ECO:0000313" key="2">
    <source>
        <dbReference type="RefSeq" id="XP_010248996.1"/>
    </source>
</evidence>
<dbReference type="Pfam" id="PF14953">
    <property type="entry name" value="DUF4504"/>
    <property type="match status" value="2"/>
</dbReference>
<organism evidence="1 2">
    <name type="scientific">Nelumbo nucifera</name>
    <name type="common">Sacred lotus</name>
    <dbReference type="NCBI Taxonomy" id="4432"/>
    <lineage>
        <taxon>Eukaryota</taxon>
        <taxon>Viridiplantae</taxon>
        <taxon>Streptophyta</taxon>
        <taxon>Embryophyta</taxon>
        <taxon>Tracheophyta</taxon>
        <taxon>Spermatophyta</taxon>
        <taxon>Magnoliopsida</taxon>
        <taxon>Proteales</taxon>
        <taxon>Nelumbonaceae</taxon>
        <taxon>Nelumbo</taxon>
    </lineage>
</organism>